<evidence type="ECO:0000313" key="1">
    <source>
        <dbReference type="EMBL" id="MSS46307.1"/>
    </source>
</evidence>
<sequence>MSAITVSSADELAKAIADGFMDIRVEGTITGSPSITLPEGATLSGGTLEFTGKGVRLTRNNTLNDITITTVDYEVAVYNDTSLANAGTLVLRNVTTVGQVYLVADDNLRMIRVEADQVHVKAADVRGRSRQPHGFGVDVLQGGFTLWNLQPDADTEFTATLKGISIGTPLTPVRGSGVFLDGYTDREGKLTGGSLRADLLETDTVITDGGIVQGTGDKITGAVFVLGGAVVDRVENTGATTTHGANDMALDLWGKTAEWVAHAPVTTTGASGIGFVNFGEMGRLEINAPIATTGLGARGFNVYDGSVESATFDSITTHGDGAIGIQVSKPTGPIEVRGDVRTTGGEGMSLVKGVQMKLKATAVSIKPGGEVTSLKVGGIVTTGGADLVTLEVLEGGSIGELSLGDVTATGSGSIATRIEGDVPENGSK</sequence>
<comment type="caution">
    <text evidence="1">The sequence shown here is derived from an EMBL/GenBank/DDBJ whole genome shotgun (WGS) entry which is preliminary data.</text>
</comment>
<name>A0A7K0J8M4_9ACTN</name>
<keyword evidence="2" id="KW-1185">Reference proteome</keyword>
<dbReference type="EMBL" id="VUMG01000003">
    <property type="protein sequence ID" value="MSS46307.1"/>
    <property type="molecule type" value="Genomic_DNA"/>
</dbReference>
<dbReference type="AlphaFoldDB" id="A0A7K0J8M4"/>
<accession>A0A7K0J8M4</accession>
<protein>
    <recommendedName>
        <fullName evidence="3">Pertactin central region domain-containing protein</fullName>
    </recommendedName>
</protein>
<dbReference type="RefSeq" id="WP_154564201.1">
    <property type="nucleotide sequence ID" value="NZ_VUMG01000003.1"/>
</dbReference>
<dbReference type="Proteomes" id="UP000466104">
    <property type="component" value="Unassembled WGS sequence"/>
</dbReference>
<evidence type="ECO:0008006" key="3">
    <source>
        <dbReference type="Google" id="ProtNLM"/>
    </source>
</evidence>
<organism evidence="1 2">
    <name type="scientific">Cutibacterium porci</name>
    <dbReference type="NCBI Taxonomy" id="2605781"/>
    <lineage>
        <taxon>Bacteria</taxon>
        <taxon>Bacillati</taxon>
        <taxon>Actinomycetota</taxon>
        <taxon>Actinomycetes</taxon>
        <taxon>Propionibacteriales</taxon>
        <taxon>Propionibacteriaceae</taxon>
        <taxon>Cutibacterium</taxon>
    </lineage>
</organism>
<proteinExistence type="predicted"/>
<reference evidence="1 2" key="1">
    <citation type="submission" date="2019-08" db="EMBL/GenBank/DDBJ databases">
        <title>In-depth cultivation of the pig gut microbiome towards novel bacterial diversity and tailored functional studies.</title>
        <authorList>
            <person name="Wylensek D."/>
            <person name="Hitch T.C.A."/>
            <person name="Clavel T."/>
        </authorList>
    </citation>
    <scope>NUCLEOTIDE SEQUENCE [LARGE SCALE GENOMIC DNA]</scope>
    <source>
        <strain evidence="1 2">WCA-380-WT-3A</strain>
    </source>
</reference>
<gene>
    <name evidence="1" type="ORF">FYJ43_09810</name>
</gene>
<evidence type="ECO:0000313" key="2">
    <source>
        <dbReference type="Proteomes" id="UP000466104"/>
    </source>
</evidence>